<evidence type="ECO:0000313" key="3">
    <source>
        <dbReference type="Proteomes" id="UP001190700"/>
    </source>
</evidence>
<evidence type="ECO:0000313" key="2">
    <source>
        <dbReference type="EMBL" id="KAK3250903.1"/>
    </source>
</evidence>
<sequence>MGLYLDGLKHRTRILRKLESHGMDTAQPHLWEQAQRGRNSTETSAILKIRQVATDLQVDKVKEDAALTEVVARQVAQEMAQRGRPSLTPRSTVNPPRPFSFVRRRPIVAAIQEPYGGDSGQVALVNQGGSRPPYTPPATGGTALTS</sequence>
<reference evidence="2 3" key="1">
    <citation type="journal article" date="2015" name="Genome Biol. Evol.">
        <title>Comparative Genomics of a Bacterivorous Green Alga Reveals Evolutionary Causalities and Consequences of Phago-Mixotrophic Mode of Nutrition.</title>
        <authorList>
            <person name="Burns J.A."/>
            <person name="Paasch A."/>
            <person name="Narechania A."/>
            <person name="Kim E."/>
        </authorList>
    </citation>
    <scope>NUCLEOTIDE SEQUENCE [LARGE SCALE GENOMIC DNA]</scope>
    <source>
        <strain evidence="2 3">PLY_AMNH</strain>
    </source>
</reference>
<name>A0AAE0C9J1_9CHLO</name>
<feature type="compositionally biased region" description="Low complexity" evidence="1">
    <location>
        <begin position="137"/>
        <end position="146"/>
    </location>
</feature>
<feature type="region of interest" description="Disordered" evidence="1">
    <location>
        <begin position="118"/>
        <end position="146"/>
    </location>
</feature>
<protein>
    <submittedName>
        <fullName evidence="2">Uncharacterized protein</fullName>
    </submittedName>
</protein>
<feature type="region of interest" description="Disordered" evidence="1">
    <location>
        <begin position="79"/>
        <end position="99"/>
    </location>
</feature>
<proteinExistence type="predicted"/>
<dbReference type="Proteomes" id="UP001190700">
    <property type="component" value="Unassembled WGS sequence"/>
</dbReference>
<organism evidence="2 3">
    <name type="scientific">Cymbomonas tetramitiformis</name>
    <dbReference type="NCBI Taxonomy" id="36881"/>
    <lineage>
        <taxon>Eukaryota</taxon>
        <taxon>Viridiplantae</taxon>
        <taxon>Chlorophyta</taxon>
        <taxon>Pyramimonadophyceae</taxon>
        <taxon>Pyramimonadales</taxon>
        <taxon>Pyramimonadaceae</taxon>
        <taxon>Cymbomonas</taxon>
    </lineage>
</organism>
<gene>
    <name evidence="2" type="ORF">CYMTET_39737</name>
</gene>
<dbReference type="AlphaFoldDB" id="A0AAE0C9J1"/>
<evidence type="ECO:0000256" key="1">
    <source>
        <dbReference type="SAM" id="MobiDB-lite"/>
    </source>
</evidence>
<dbReference type="EMBL" id="LGRX02026422">
    <property type="protein sequence ID" value="KAK3250903.1"/>
    <property type="molecule type" value="Genomic_DNA"/>
</dbReference>
<accession>A0AAE0C9J1</accession>
<comment type="caution">
    <text evidence="2">The sequence shown here is derived from an EMBL/GenBank/DDBJ whole genome shotgun (WGS) entry which is preliminary data.</text>
</comment>
<keyword evidence="3" id="KW-1185">Reference proteome</keyword>